<sequence length="68" mass="7395">MCGAAELWPETVAAAGCRTEFTTAGFSPGAAPRSNGTHADRSRIIPNEIGNFMMRAPRRLKIDNPMLY</sequence>
<proteinExistence type="predicted"/>
<reference evidence="1" key="1">
    <citation type="submission" date="2019-08" db="EMBL/GenBank/DDBJ databases">
        <authorList>
            <person name="Kucharzyk K."/>
            <person name="Murdoch R.W."/>
            <person name="Higgins S."/>
            <person name="Loffler F."/>
        </authorList>
    </citation>
    <scope>NUCLEOTIDE SEQUENCE</scope>
</reference>
<evidence type="ECO:0000313" key="1">
    <source>
        <dbReference type="EMBL" id="MPN11533.1"/>
    </source>
</evidence>
<dbReference type="AlphaFoldDB" id="A0A645FGX2"/>
<name>A0A645FGX2_9ZZZZ</name>
<gene>
    <name evidence="1" type="ORF">SDC9_158836</name>
</gene>
<organism evidence="1">
    <name type="scientific">bioreactor metagenome</name>
    <dbReference type="NCBI Taxonomy" id="1076179"/>
    <lineage>
        <taxon>unclassified sequences</taxon>
        <taxon>metagenomes</taxon>
        <taxon>ecological metagenomes</taxon>
    </lineage>
</organism>
<accession>A0A645FGX2</accession>
<protein>
    <submittedName>
        <fullName evidence="1">Uncharacterized protein</fullName>
    </submittedName>
</protein>
<dbReference type="EMBL" id="VSSQ01057754">
    <property type="protein sequence ID" value="MPN11533.1"/>
    <property type="molecule type" value="Genomic_DNA"/>
</dbReference>
<comment type="caution">
    <text evidence="1">The sequence shown here is derived from an EMBL/GenBank/DDBJ whole genome shotgun (WGS) entry which is preliminary data.</text>
</comment>